<dbReference type="GO" id="GO:0016787">
    <property type="term" value="F:hydrolase activity"/>
    <property type="evidence" value="ECO:0007669"/>
    <property type="project" value="UniProtKB-KW"/>
</dbReference>
<feature type="transmembrane region" description="Helical" evidence="7">
    <location>
        <begin position="367"/>
        <end position="389"/>
    </location>
</feature>
<dbReference type="PANTHER" id="PTHR30572">
    <property type="entry name" value="MEMBRANE COMPONENT OF TRANSPORTER-RELATED"/>
    <property type="match status" value="1"/>
</dbReference>
<dbReference type="Pfam" id="PF12704">
    <property type="entry name" value="MacB_PCD"/>
    <property type="match status" value="1"/>
</dbReference>
<feature type="domain" description="MacB-like periplasmic core" evidence="9">
    <location>
        <begin position="22"/>
        <end position="245"/>
    </location>
</feature>
<comment type="similarity">
    <text evidence="6">Belongs to the ABC-4 integral membrane protein family.</text>
</comment>
<dbReference type="AlphaFoldDB" id="A0A173TC05"/>
<evidence type="ECO:0000313" key="10">
    <source>
        <dbReference type="EMBL" id="CUM98748.1"/>
    </source>
</evidence>
<keyword evidence="3 7" id="KW-0812">Transmembrane</keyword>
<dbReference type="RefSeq" id="WP_057319128.1">
    <property type="nucleotide sequence ID" value="NZ_CYXP01000002.1"/>
</dbReference>
<keyword evidence="4 7" id="KW-1133">Transmembrane helix</keyword>
<evidence type="ECO:0000256" key="6">
    <source>
        <dbReference type="ARBA" id="ARBA00038076"/>
    </source>
</evidence>
<feature type="domain" description="ABC3 transporter permease C-terminal" evidence="8">
    <location>
        <begin position="286"/>
        <end position="399"/>
    </location>
</feature>
<evidence type="ECO:0000256" key="7">
    <source>
        <dbReference type="SAM" id="Phobius"/>
    </source>
</evidence>
<evidence type="ECO:0000313" key="11">
    <source>
        <dbReference type="Proteomes" id="UP000095591"/>
    </source>
</evidence>
<organism evidence="10 11">
    <name type="scientific">Parabacteroides distasonis</name>
    <dbReference type="NCBI Taxonomy" id="823"/>
    <lineage>
        <taxon>Bacteria</taxon>
        <taxon>Pseudomonadati</taxon>
        <taxon>Bacteroidota</taxon>
        <taxon>Bacteroidia</taxon>
        <taxon>Bacteroidales</taxon>
        <taxon>Tannerellaceae</taxon>
        <taxon>Parabacteroides</taxon>
    </lineage>
</organism>
<dbReference type="GO" id="GO:0022857">
    <property type="term" value="F:transmembrane transporter activity"/>
    <property type="evidence" value="ECO:0007669"/>
    <property type="project" value="TreeGrafter"/>
</dbReference>
<dbReference type="EMBL" id="CYXP01000002">
    <property type="protein sequence ID" value="CUM98748.1"/>
    <property type="molecule type" value="Genomic_DNA"/>
</dbReference>
<keyword evidence="2" id="KW-1003">Cell membrane</keyword>
<dbReference type="InterPro" id="IPR025857">
    <property type="entry name" value="MacB_PCD"/>
</dbReference>
<dbReference type="Proteomes" id="UP000095591">
    <property type="component" value="Unassembled WGS sequence"/>
</dbReference>
<feature type="transmembrane region" description="Helical" evidence="7">
    <location>
        <begin position="21"/>
        <end position="42"/>
    </location>
</feature>
<evidence type="ECO:0000256" key="5">
    <source>
        <dbReference type="ARBA" id="ARBA00023136"/>
    </source>
</evidence>
<evidence type="ECO:0000256" key="3">
    <source>
        <dbReference type="ARBA" id="ARBA00022692"/>
    </source>
</evidence>
<evidence type="ECO:0000256" key="4">
    <source>
        <dbReference type="ARBA" id="ARBA00022989"/>
    </source>
</evidence>
<protein>
    <submittedName>
        <fullName evidence="10">Macrolide export ATP-binding/permease protein MacB</fullName>
        <ecNumber evidence="10">3.6.3.-</ecNumber>
    </submittedName>
</protein>
<keyword evidence="10" id="KW-0378">Hydrolase</keyword>
<evidence type="ECO:0000256" key="1">
    <source>
        <dbReference type="ARBA" id="ARBA00004651"/>
    </source>
</evidence>
<feature type="transmembrane region" description="Helical" evidence="7">
    <location>
        <begin position="328"/>
        <end position="361"/>
    </location>
</feature>
<comment type="subcellular location">
    <subcellularLocation>
        <location evidence="1">Cell membrane</location>
        <topology evidence="1">Multi-pass membrane protein</topology>
    </subcellularLocation>
</comment>
<dbReference type="EC" id="3.6.3.-" evidence="10"/>
<evidence type="ECO:0000259" key="8">
    <source>
        <dbReference type="Pfam" id="PF02687"/>
    </source>
</evidence>
<keyword evidence="10" id="KW-0547">Nucleotide-binding</keyword>
<dbReference type="GO" id="GO:0005524">
    <property type="term" value="F:ATP binding"/>
    <property type="evidence" value="ECO:0007669"/>
    <property type="project" value="UniProtKB-KW"/>
</dbReference>
<proteinExistence type="inferred from homology"/>
<dbReference type="InterPro" id="IPR050250">
    <property type="entry name" value="Macrolide_Exporter_MacB"/>
</dbReference>
<dbReference type="Pfam" id="PF02687">
    <property type="entry name" value="FtsX"/>
    <property type="match status" value="1"/>
</dbReference>
<reference evidence="10 11" key="1">
    <citation type="submission" date="2015-09" db="EMBL/GenBank/DDBJ databases">
        <authorList>
            <consortium name="Pathogen Informatics"/>
        </authorList>
    </citation>
    <scope>NUCLEOTIDE SEQUENCE [LARGE SCALE GENOMIC DNA]</scope>
    <source>
        <strain evidence="10 11">2789STDY5608872</strain>
    </source>
</reference>
<evidence type="ECO:0000256" key="2">
    <source>
        <dbReference type="ARBA" id="ARBA00022475"/>
    </source>
</evidence>
<evidence type="ECO:0000259" key="9">
    <source>
        <dbReference type="Pfam" id="PF12704"/>
    </source>
</evidence>
<dbReference type="GO" id="GO:0005886">
    <property type="term" value="C:plasma membrane"/>
    <property type="evidence" value="ECO:0007669"/>
    <property type="project" value="UniProtKB-SubCell"/>
</dbReference>
<keyword evidence="10" id="KW-0067">ATP-binding</keyword>
<name>A0A173TC05_PARDI</name>
<accession>A0A173TC05</accession>
<gene>
    <name evidence="10" type="primary">macB_7</name>
    <name evidence="10" type="ORF">ERS852429_01449</name>
</gene>
<sequence length="406" mass="44285">MNTTNLLKIALRALANNKLRGFLTMLGIIIGVASVITMLAIGQGSKRSIQAQISEMGSNMIMIQPGADMRGGVRQDASAMETLKLQDYEDIVNETRYVSATSPSVNSSGQVIYGANNAPTTVYGISPDYMEIRRYEVEDGDMFSDQDVQIAAKVCVIGKTVVDNLFPGGENPVGKVIRFQKLPFRVVGVLKSKGYNSMGMDQDDLILAPYTTIQKKILAITHLQGITCSALKEEYTDQAIDEISEILRRNHRLRETDDDDFTIRSMQELSTMLTSTTDIMTTLLAAVAGISLLVGGIGIMNIMYVSVTERTREIGLRMSIGAKGMDILAQFLIESILISVTGGLIGVLFGVGAALVVNVVAHFPIYIQPWSVLLSFVVCTVTGVFFGWYPAKKAAQLDPIEAIRYE</sequence>
<dbReference type="InterPro" id="IPR003838">
    <property type="entry name" value="ABC3_permease_C"/>
</dbReference>
<keyword evidence="5 7" id="KW-0472">Membrane</keyword>
<feature type="transmembrane region" description="Helical" evidence="7">
    <location>
        <begin position="283"/>
        <end position="307"/>
    </location>
</feature>
<dbReference type="PANTHER" id="PTHR30572:SF4">
    <property type="entry name" value="ABC TRANSPORTER PERMEASE YTRF"/>
    <property type="match status" value="1"/>
</dbReference>